<feature type="domain" description="Rax2-like third" evidence="3">
    <location>
        <begin position="392"/>
        <end position="553"/>
    </location>
</feature>
<dbReference type="AlphaFoldDB" id="A0A4Y9ZHD0"/>
<evidence type="ECO:0000313" key="4">
    <source>
        <dbReference type="EMBL" id="TFY74032.1"/>
    </source>
</evidence>
<accession>A0A4Y9ZHD0</accession>
<dbReference type="InterPro" id="IPR048265">
    <property type="entry name" value="Rax2-like_third"/>
</dbReference>
<keyword evidence="5" id="KW-1185">Reference proteome</keyword>
<sequence>MISIFKSSWLTLTFLLLADAALASLPLVDFDRMGRVGLAGAFAGLDLFNDSTSAVSFDPSTSTLLSRSPDGDLTRLGSTSSGGSILAGCALDDIFYFAGSFSSIEGTSASNVASYHSGSFSSLGSNGPNGDVHALFCDAKNNKVWAGGKFSSPGASVAVWDVKASTWSAAPFGGLSGASAQVLSITTNSSQSSLFFAGSFTTSFQGNGSALNTTNNPNVPFSVGATPFSSSLVPIPLQNAEIEGSPSSSDQSFSNIRNILCPGGADGPGNTWFGADGSGAQITVRTFQSITASGIRLGNTFLNGRGTTAFTVTSIPDNAVQQLHYVDPATGQNQTCTDNCPLSTDSSVPYQDFTFDSTRSLTGVQVTLSQWQGDGPGLHLFQLLSSGAFASAIDSQNGQSCFAPVPSNSSRTGTWTEEDANTNIAATTQSVLVASVPIGTPPAQGPSFTWRPYVSASGTYTMNLLVPGCSDFQDCASRTSVKVTVFPGGGQPPTVTTVSQQNQNDAARQIYSGPVIPSSPDFVTTITMTLADNPAGNGQNGNYQLVADRVQLVLDSADTAGGATNSNGTGAGQNGFGFFEWPLSSSDNVNATGTLANSTETALDTIAFNMLAGLGGPPALTSSSTSAISAVAHHPSGTIFLGGSFKLSTPDASNIVMFKNGALSALSGGGLNGPVTSLALDGDTLFIGGSFSDTASSSTQNTLRGVASYSVTQDQWSGLQG</sequence>
<dbReference type="InterPro" id="IPR048266">
    <property type="entry name" value="Rax2-like_second"/>
</dbReference>
<evidence type="ECO:0000256" key="1">
    <source>
        <dbReference type="SAM" id="SignalP"/>
    </source>
</evidence>
<proteinExistence type="predicted"/>
<dbReference type="PANTHER" id="PTHR31778:SF2">
    <property type="entry name" value="BUD SITE SELECTION PROTEIN RAX2"/>
    <property type="match status" value="1"/>
</dbReference>
<dbReference type="Pfam" id="PF20842">
    <property type="entry name" value="Rax2_2"/>
    <property type="match status" value="1"/>
</dbReference>
<evidence type="ECO:0000259" key="3">
    <source>
        <dbReference type="Pfam" id="PF20843"/>
    </source>
</evidence>
<gene>
    <name evidence="4" type="ORF">EWM64_g9980</name>
</gene>
<feature type="chain" id="PRO_5021385492" evidence="1">
    <location>
        <begin position="24"/>
        <end position="721"/>
    </location>
</feature>
<dbReference type="EMBL" id="SFCI01002348">
    <property type="protein sequence ID" value="TFY74032.1"/>
    <property type="molecule type" value="Genomic_DNA"/>
</dbReference>
<feature type="non-terminal residue" evidence="4">
    <location>
        <position position="721"/>
    </location>
</feature>
<evidence type="ECO:0000259" key="2">
    <source>
        <dbReference type="Pfam" id="PF20842"/>
    </source>
</evidence>
<reference evidence="4 5" key="1">
    <citation type="submission" date="2019-02" db="EMBL/GenBank/DDBJ databases">
        <title>Genome sequencing of the rare red list fungi Hericium alpestre (H. flagellum).</title>
        <authorList>
            <person name="Buettner E."/>
            <person name="Kellner H."/>
        </authorList>
    </citation>
    <scope>NUCLEOTIDE SEQUENCE [LARGE SCALE GENOMIC DNA]</scope>
    <source>
        <strain evidence="4 5">DSM 108284</strain>
    </source>
</reference>
<comment type="caution">
    <text evidence="4">The sequence shown here is derived from an EMBL/GenBank/DDBJ whole genome shotgun (WGS) entry which is preliminary data.</text>
</comment>
<keyword evidence="1" id="KW-0732">Signal</keyword>
<dbReference type="Proteomes" id="UP000298061">
    <property type="component" value="Unassembled WGS sequence"/>
</dbReference>
<feature type="signal peptide" evidence="1">
    <location>
        <begin position="1"/>
        <end position="23"/>
    </location>
</feature>
<dbReference type="STRING" id="135208.A0A4Y9ZHD0"/>
<dbReference type="GO" id="GO:1902929">
    <property type="term" value="C:plasma membrane of growing cell tip"/>
    <property type="evidence" value="ECO:0007669"/>
    <property type="project" value="TreeGrafter"/>
</dbReference>
<dbReference type="OrthoDB" id="3237235at2759"/>
<feature type="domain" description="Rax2-like second" evidence="2">
    <location>
        <begin position="235"/>
        <end position="378"/>
    </location>
</feature>
<evidence type="ECO:0000313" key="5">
    <source>
        <dbReference type="Proteomes" id="UP000298061"/>
    </source>
</evidence>
<protein>
    <submittedName>
        <fullName evidence="4">Uncharacterized protein</fullName>
    </submittedName>
</protein>
<organism evidence="4 5">
    <name type="scientific">Hericium alpestre</name>
    <dbReference type="NCBI Taxonomy" id="135208"/>
    <lineage>
        <taxon>Eukaryota</taxon>
        <taxon>Fungi</taxon>
        <taxon>Dikarya</taxon>
        <taxon>Basidiomycota</taxon>
        <taxon>Agaricomycotina</taxon>
        <taxon>Agaricomycetes</taxon>
        <taxon>Russulales</taxon>
        <taxon>Hericiaceae</taxon>
        <taxon>Hericium</taxon>
    </lineage>
</organism>
<name>A0A4Y9ZHD0_9AGAM</name>
<dbReference type="Pfam" id="PF20843">
    <property type="entry name" value="Rax2_3"/>
    <property type="match status" value="1"/>
</dbReference>
<dbReference type="PANTHER" id="PTHR31778">
    <property type="entry name" value="BUD SITE SELECTION PROTEIN RAX2"/>
    <property type="match status" value="1"/>
</dbReference>